<keyword evidence="7" id="KW-0460">Magnesium</keyword>
<dbReference type="InterPro" id="IPR016064">
    <property type="entry name" value="NAD/diacylglycerol_kinase_sf"/>
</dbReference>
<keyword evidence="12" id="KW-0808">Transferase</keyword>
<evidence type="ECO:0000313" key="13">
    <source>
        <dbReference type="Proteomes" id="UP000006607"/>
    </source>
</evidence>
<dbReference type="PANTHER" id="PTHR12358:SF106">
    <property type="entry name" value="LIPID KINASE YEGS"/>
    <property type="match status" value="1"/>
</dbReference>
<comment type="caution">
    <text evidence="12">The sequence shown here is derived from an EMBL/GenBank/DDBJ whole genome shotgun (WGS) entry which is preliminary data.</text>
</comment>
<dbReference type="PROSITE" id="PS50146">
    <property type="entry name" value="DAGK"/>
    <property type="match status" value="1"/>
</dbReference>
<gene>
    <name evidence="12" type="ORF">IIA_05910</name>
</gene>
<accession>A0A9W5K1I0</accession>
<comment type="cofactor">
    <cofactor evidence="1">
        <name>Mg(2+)</name>
        <dbReference type="ChEBI" id="CHEBI:18420"/>
    </cofactor>
</comment>
<name>A0A9W5K1I0_BACC8</name>
<sequence length="300" mass="34319">MYNKQALIIYNPFSGKRKKHNSFPILLNKLSEIGYHLTIYQLDELNQFNNPIKKACIQRWDSIFIAGGDGTVNQTIQFLAEEEYRPNVGIFPFGTSNEFAKFIGMPCNIFETVSVIESGYVRPVDIGKFGNRYFTNIAAAGWLTDITYRTPPNLKSKIGELAYCLYFFKKFLIKKQSDTISINVSSNNVLTDLSLFLIMNGNSIGPLKRLIDEETCDNGYFHLITYKKTNRIRLLFQLLAKMLHLVDDLSIIQHTKIKSADFMIPESISLNLDGELANVNSPRFKVLPQHLHVFSSRLKK</sequence>
<dbReference type="SMART" id="SM00046">
    <property type="entry name" value="DAGKc"/>
    <property type="match status" value="1"/>
</dbReference>
<dbReference type="GO" id="GO:0005886">
    <property type="term" value="C:plasma membrane"/>
    <property type="evidence" value="ECO:0007669"/>
    <property type="project" value="TreeGrafter"/>
</dbReference>
<keyword evidence="4" id="KW-0479">Metal-binding</keyword>
<keyword evidence="8" id="KW-0443">Lipid metabolism</keyword>
<evidence type="ECO:0000256" key="2">
    <source>
        <dbReference type="ARBA" id="ARBA00005983"/>
    </source>
</evidence>
<dbReference type="GO" id="GO:0046872">
    <property type="term" value="F:metal ion binding"/>
    <property type="evidence" value="ECO:0007669"/>
    <property type="project" value="UniProtKB-KW"/>
</dbReference>
<dbReference type="AlphaFoldDB" id="A0A9W5K1I0"/>
<dbReference type="RefSeq" id="WP_000282430.1">
    <property type="nucleotide sequence ID" value="NZ_JH792027.1"/>
</dbReference>
<dbReference type="InterPro" id="IPR050187">
    <property type="entry name" value="Lipid_Phosphate_FormReg"/>
</dbReference>
<organism evidence="12 13">
    <name type="scientific">Bacillus cereus (strain VD014)</name>
    <dbReference type="NCBI Taxonomy" id="1053223"/>
    <lineage>
        <taxon>Bacteria</taxon>
        <taxon>Bacillati</taxon>
        <taxon>Bacillota</taxon>
        <taxon>Bacilli</taxon>
        <taxon>Bacillales</taxon>
        <taxon>Bacillaceae</taxon>
        <taxon>Bacillus</taxon>
        <taxon>Bacillus cereus group</taxon>
    </lineage>
</organism>
<evidence type="ECO:0000313" key="12">
    <source>
        <dbReference type="EMBL" id="EJR11803.1"/>
    </source>
</evidence>
<feature type="domain" description="DAGKc" evidence="11">
    <location>
        <begin position="1"/>
        <end position="133"/>
    </location>
</feature>
<dbReference type="InterPro" id="IPR001206">
    <property type="entry name" value="Diacylglycerol_kinase_cat_dom"/>
</dbReference>
<dbReference type="GO" id="GO:0005524">
    <property type="term" value="F:ATP binding"/>
    <property type="evidence" value="ECO:0007669"/>
    <property type="project" value="UniProtKB-KW"/>
</dbReference>
<evidence type="ECO:0000256" key="9">
    <source>
        <dbReference type="ARBA" id="ARBA00023209"/>
    </source>
</evidence>
<reference evidence="12" key="1">
    <citation type="submission" date="2012-04" db="EMBL/GenBank/DDBJ databases">
        <title>The Genome Sequence of Bacillus cereus VD014.</title>
        <authorList>
            <consortium name="The Broad Institute Genome Sequencing Platform"/>
            <consortium name="The Broad Institute Genome Sequencing Center for Infectious Disease"/>
            <person name="Feldgarden M."/>
            <person name="Van der Auwera G.A."/>
            <person name="Mahillon J."/>
            <person name="Duprez V."/>
            <person name="Timmery S."/>
            <person name="Mattelet C."/>
            <person name="Dierick K."/>
            <person name="Sun M."/>
            <person name="Yu Z."/>
            <person name="Zhu L."/>
            <person name="Hu X."/>
            <person name="Shank E.B."/>
            <person name="Swiecicka I."/>
            <person name="Hansen B.M."/>
            <person name="Andrup L."/>
            <person name="Young S.K."/>
            <person name="Zeng Q."/>
            <person name="Gargeya S."/>
            <person name="Fitzgerald M."/>
            <person name="Haas B."/>
            <person name="Abouelleil A."/>
            <person name="Alvarado L."/>
            <person name="Arachchi H.M."/>
            <person name="Berlin A."/>
            <person name="Chapman S.B."/>
            <person name="Goldberg J."/>
            <person name="Griggs A."/>
            <person name="Gujja S."/>
            <person name="Hansen M."/>
            <person name="Howarth C."/>
            <person name="Imamovic A."/>
            <person name="Larimer J."/>
            <person name="McCowen C."/>
            <person name="Montmayeur A."/>
            <person name="Murphy C."/>
            <person name="Neiman D."/>
            <person name="Pearson M."/>
            <person name="Priest M."/>
            <person name="Roberts A."/>
            <person name="Saif S."/>
            <person name="Shea T."/>
            <person name="Sisk P."/>
            <person name="Sykes S."/>
            <person name="Wortman J."/>
            <person name="Nusbaum C."/>
            <person name="Birren B."/>
        </authorList>
    </citation>
    <scope>NUCLEOTIDE SEQUENCE</scope>
    <source>
        <strain evidence="12">VD014</strain>
    </source>
</reference>
<evidence type="ECO:0000256" key="4">
    <source>
        <dbReference type="ARBA" id="ARBA00022723"/>
    </source>
</evidence>
<dbReference type="SUPFAM" id="SSF111331">
    <property type="entry name" value="NAD kinase/diacylglycerol kinase-like"/>
    <property type="match status" value="1"/>
</dbReference>
<keyword evidence="5" id="KW-0547">Nucleotide-binding</keyword>
<comment type="similarity">
    <text evidence="2">Belongs to the diacylglycerol/lipid kinase family.</text>
</comment>
<dbReference type="EMBL" id="AHER01000063">
    <property type="protein sequence ID" value="EJR11803.1"/>
    <property type="molecule type" value="Genomic_DNA"/>
</dbReference>
<protein>
    <submittedName>
        <fullName evidence="12">YegS BmrU family lipid kinase</fullName>
    </submittedName>
</protein>
<keyword evidence="9" id="KW-0594">Phospholipid biosynthesis</keyword>
<dbReference type="Proteomes" id="UP000006607">
    <property type="component" value="Unassembled WGS sequence"/>
</dbReference>
<keyword evidence="3" id="KW-0444">Lipid biosynthesis</keyword>
<dbReference type="PANTHER" id="PTHR12358">
    <property type="entry name" value="SPHINGOSINE KINASE"/>
    <property type="match status" value="1"/>
</dbReference>
<dbReference type="Gene3D" id="3.40.50.10330">
    <property type="entry name" value="Probable inorganic polyphosphate/atp-NAD kinase, domain 1"/>
    <property type="match status" value="1"/>
</dbReference>
<evidence type="ECO:0000256" key="1">
    <source>
        <dbReference type="ARBA" id="ARBA00001946"/>
    </source>
</evidence>
<dbReference type="GO" id="GO:0008654">
    <property type="term" value="P:phospholipid biosynthetic process"/>
    <property type="evidence" value="ECO:0007669"/>
    <property type="project" value="UniProtKB-KW"/>
</dbReference>
<evidence type="ECO:0000256" key="8">
    <source>
        <dbReference type="ARBA" id="ARBA00023098"/>
    </source>
</evidence>
<dbReference type="GO" id="GO:0004143">
    <property type="term" value="F:ATP-dependent diacylglycerol kinase activity"/>
    <property type="evidence" value="ECO:0007669"/>
    <property type="project" value="TreeGrafter"/>
</dbReference>
<evidence type="ECO:0000256" key="3">
    <source>
        <dbReference type="ARBA" id="ARBA00022516"/>
    </source>
</evidence>
<evidence type="ECO:0000256" key="6">
    <source>
        <dbReference type="ARBA" id="ARBA00022840"/>
    </source>
</evidence>
<keyword evidence="12" id="KW-0418">Kinase</keyword>
<evidence type="ECO:0000259" key="11">
    <source>
        <dbReference type="PROSITE" id="PS50146"/>
    </source>
</evidence>
<keyword evidence="6" id="KW-0067">ATP-binding</keyword>
<dbReference type="InterPro" id="IPR017438">
    <property type="entry name" value="ATP-NAD_kinase_N"/>
</dbReference>
<evidence type="ECO:0000256" key="7">
    <source>
        <dbReference type="ARBA" id="ARBA00022842"/>
    </source>
</evidence>
<dbReference type="Pfam" id="PF00781">
    <property type="entry name" value="DAGK_cat"/>
    <property type="match status" value="1"/>
</dbReference>
<dbReference type="InterPro" id="IPR005218">
    <property type="entry name" value="Diacylglycerol/lipid_kinase"/>
</dbReference>
<evidence type="ECO:0000256" key="10">
    <source>
        <dbReference type="ARBA" id="ARBA00023264"/>
    </source>
</evidence>
<dbReference type="NCBIfam" id="TIGR00147">
    <property type="entry name" value="YegS/Rv2252/BmrU family lipid kinase"/>
    <property type="match status" value="1"/>
</dbReference>
<keyword evidence="10" id="KW-1208">Phospholipid metabolism</keyword>
<dbReference type="Gene3D" id="2.60.200.40">
    <property type="match status" value="1"/>
</dbReference>
<evidence type="ECO:0000256" key="5">
    <source>
        <dbReference type="ARBA" id="ARBA00022741"/>
    </source>
</evidence>
<proteinExistence type="inferred from homology"/>